<dbReference type="GO" id="GO:0005525">
    <property type="term" value="F:GTP binding"/>
    <property type="evidence" value="ECO:0007669"/>
    <property type="project" value="InterPro"/>
</dbReference>
<evidence type="ECO:0000313" key="3">
    <source>
        <dbReference type="Proteomes" id="UP000317243"/>
    </source>
</evidence>
<protein>
    <submittedName>
        <fullName evidence="2">tRNA modification GTPase MnmE</fullName>
        <ecNumber evidence="2">3.6.-.-</ecNumber>
    </submittedName>
</protein>
<dbReference type="InterPro" id="IPR006073">
    <property type="entry name" value="GTP-bd"/>
</dbReference>
<dbReference type="Gene3D" id="1.20.120.430">
    <property type="entry name" value="tRNA modification GTPase MnmE domain 2"/>
    <property type="match status" value="1"/>
</dbReference>
<accession>A0A5C5X8Z3</accession>
<dbReference type="InterPro" id="IPR027368">
    <property type="entry name" value="MnmE_dom2"/>
</dbReference>
<dbReference type="OrthoDB" id="9805918at2"/>
<dbReference type="GO" id="GO:0002098">
    <property type="term" value="P:tRNA wobble uridine modification"/>
    <property type="evidence" value="ECO:0007669"/>
    <property type="project" value="TreeGrafter"/>
</dbReference>
<feature type="domain" description="G" evidence="1">
    <location>
        <begin position="180"/>
        <end position="291"/>
    </location>
</feature>
<dbReference type="GO" id="GO:0030488">
    <property type="term" value="P:tRNA methylation"/>
    <property type="evidence" value="ECO:0007669"/>
    <property type="project" value="TreeGrafter"/>
</dbReference>
<dbReference type="AlphaFoldDB" id="A0A5C5X8Z3"/>
<reference evidence="2 3" key="1">
    <citation type="submission" date="2019-02" db="EMBL/GenBank/DDBJ databases">
        <title>Deep-cultivation of Planctomycetes and their phenomic and genomic characterization uncovers novel biology.</title>
        <authorList>
            <person name="Wiegand S."/>
            <person name="Jogler M."/>
            <person name="Boedeker C."/>
            <person name="Pinto D."/>
            <person name="Vollmers J."/>
            <person name="Rivas-Marin E."/>
            <person name="Kohn T."/>
            <person name="Peeters S.H."/>
            <person name="Heuer A."/>
            <person name="Rast P."/>
            <person name="Oberbeckmann S."/>
            <person name="Bunk B."/>
            <person name="Jeske O."/>
            <person name="Meyerdierks A."/>
            <person name="Storesund J.E."/>
            <person name="Kallscheuer N."/>
            <person name="Luecker S."/>
            <person name="Lage O.M."/>
            <person name="Pohl T."/>
            <person name="Merkel B.J."/>
            <person name="Hornburger P."/>
            <person name="Mueller R.-W."/>
            <person name="Bruemmer F."/>
            <person name="Labrenz M."/>
            <person name="Spormann A.M."/>
            <person name="Op Den Camp H."/>
            <person name="Overmann J."/>
            <person name="Amann R."/>
            <person name="Jetten M.S.M."/>
            <person name="Mascher T."/>
            <person name="Medema M.H."/>
            <person name="Devos D.P."/>
            <person name="Kaster A.-K."/>
            <person name="Ovreas L."/>
            <person name="Rohde M."/>
            <person name="Galperin M.Y."/>
            <person name="Jogler C."/>
        </authorList>
    </citation>
    <scope>NUCLEOTIDE SEQUENCE [LARGE SCALE GENOMIC DNA]</scope>
    <source>
        <strain evidence="2 3">KOR42</strain>
    </source>
</reference>
<dbReference type="InterPro" id="IPR031168">
    <property type="entry name" value="G_TrmE"/>
</dbReference>
<dbReference type="PRINTS" id="PR00326">
    <property type="entry name" value="GTP1OBG"/>
</dbReference>
<keyword evidence="2" id="KW-0378">Hydrolase</keyword>
<proteinExistence type="predicted"/>
<keyword evidence="3" id="KW-1185">Reference proteome</keyword>
<dbReference type="NCBIfam" id="TIGR00231">
    <property type="entry name" value="small_GTP"/>
    <property type="match status" value="1"/>
</dbReference>
<dbReference type="GO" id="GO:0005829">
    <property type="term" value="C:cytosol"/>
    <property type="evidence" value="ECO:0007669"/>
    <property type="project" value="TreeGrafter"/>
</dbReference>
<dbReference type="EMBL" id="SIHI01000001">
    <property type="protein sequence ID" value="TWT58342.1"/>
    <property type="molecule type" value="Genomic_DNA"/>
</dbReference>
<dbReference type="SUPFAM" id="SSF52540">
    <property type="entry name" value="P-loop containing nucleoside triphosphate hydrolases"/>
    <property type="match status" value="2"/>
</dbReference>
<dbReference type="InterPro" id="IPR005225">
    <property type="entry name" value="Small_GTP-bd"/>
</dbReference>
<dbReference type="Gene3D" id="3.30.1360.120">
    <property type="entry name" value="Probable tRNA modification gtpase trme, domain 1"/>
    <property type="match status" value="1"/>
</dbReference>
<dbReference type="GO" id="GO:0016787">
    <property type="term" value="F:hydrolase activity"/>
    <property type="evidence" value="ECO:0007669"/>
    <property type="project" value="UniProtKB-KW"/>
</dbReference>
<dbReference type="CDD" id="cd04164">
    <property type="entry name" value="trmE"/>
    <property type="match status" value="1"/>
</dbReference>
<evidence type="ECO:0000259" key="1">
    <source>
        <dbReference type="Pfam" id="PF01926"/>
    </source>
</evidence>
<dbReference type="InterPro" id="IPR027417">
    <property type="entry name" value="P-loop_NTPase"/>
</dbReference>
<organism evidence="2 3">
    <name type="scientific">Thalassoglobus neptunius</name>
    <dbReference type="NCBI Taxonomy" id="1938619"/>
    <lineage>
        <taxon>Bacteria</taxon>
        <taxon>Pseudomonadati</taxon>
        <taxon>Planctomycetota</taxon>
        <taxon>Planctomycetia</taxon>
        <taxon>Planctomycetales</taxon>
        <taxon>Planctomycetaceae</taxon>
        <taxon>Thalassoglobus</taxon>
    </lineage>
</organism>
<dbReference type="EC" id="3.6.-.-" evidence="2"/>
<dbReference type="PANTHER" id="PTHR42714">
    <property type="entry name" value="TRNA MODIFICATION GTPASE GTPBP3"/>
    <property type="match status" value="1"/>
</dbReference>
<gene>
    <name evidence="2" type="primary">mnmE_2</name>
    <name evidence="2" type="ORF">KOR42_17160</name>
</gene>
<sequence>MTSPVNPLRSMREESTFQILTPEGRGAVASLQVTGDLDVLNRFFVAANRKTVQDQPVDRIAYGTWDEEDLVIVRTSASTAEIHCHGGHIAVHRIAEQLVQSGIKEHVVPPPSERSFEEEIDQLLQLATTRRTAHWLLRQRLSFPAAIQQLEQLSANELKQTVQSILQWSNFGLHLTQPWKVVLCGHPNVGKSTLMNALVGYGRSVVFDQPGTTRDVVTASTALEGWPIEFADTAGLRETSDELEALGVEKAQKVIEQADLAIIVMDATSGMTKADESLISHQSEPLVVWNKTDLLPSSKDIQSGLSISAQNGDGVDELANAIVQRLIPALPQEDQAIPVSQRQQDYLCQILESV</sequence>
<evidence type="ECO:0000313" key="2">
    <source>
        <dbReference type="EMBL" id="TWT58342.1"/>
    </source>
</evidence>
<dbReference type="PANTHER" id="PTHR42714:SF2">
    <property type="entry name" value="TRNA MODIFICATION GTPASE GTPBP3, MITOCHONDRIAL"/>
    <property type="match status" value="1"/>
</dbReference>
<dbReference type="Gene3D" id="3.40.50.300">
    <property type="entry name" value="P-loop containing nucleotide triphosphate hydrolases"/>
    <property type="match status" value="1"/>
</dbReference>
<comment type="caution">
    <text evidence="2">The sequence shown here is derived from an EMBL/GenBank/DDBJ whole genome shotgun (WGS) entry which is preliminary data.</text>
</comment>
<dbReference type="InterPro" id="IPR027266">
    <property type="entry name" value="TrmE/GcvT-like"/>
</dbReference>
<dbReference type="Proteomes" id="UP000317243">
    <property type="component" value="Unassembled WGS sequence"/>
</dbReference>
<name>A0A5C5X8Z3_9PLAN</name>
<dbReference type="SUPFAM" id="SSF103025">
    <property type="entry name" value="Folate-binding domain"/>
    <property type="match status" value="1"/>
</dbReference>
<dbReference type="Pfam" id="PF01926">
    <property type="entry name" value="MMR_HSR1"/>
    <property type="match status" value="1"/>
</dbReference>